<dbReference type="GO" id="GO:0004222">
    <property type="term" value="F:metalloendopeptidase activity"/>
    <property type="evidence" value="ECO:0007669"/>
    <property type="project" value="TreeGrafter"/>
</dbReference>
<dbReference type="Pfam" id="PF01551">
    <property type="entry name" value="Peptidase_M23"/>
    <property type="match status" value="1"/>
</dbReference>
<evidence type="ECO:0000259" key="4">
    <source>
        <dbReference type="Pfam" id="PF01551"/>
    </source>
</evidence>
<evidence type="ECO:0000256" key="2">
    <source>
        <dbReference type="SAM" id="MobiDB-lite"/>
    </source>
</evidence>
<dbReference type="PANTHER" id="PTHR21666:SF270">
    <property type="entry name" value="MUREIN HYDROLASE ACTIVATOR ENVC"/>
    <property type="match status" value="1"/>
</dbReference>
<dbReference type="CDD" id="cd12797">
    <property type="entry name" value="M23_peptidase"/>
    <property type="match status" value="1"/>
</dbReference>
<name>A0A840G4T2_RHOTE</name>
<organism evidence="5 6">
    <name type="scientific">Rhodocyclus tenuis</name>
    <name type="common">Rhodospirillum tenue</name>
    <dbReference type="NCBI Taxonomy" id="1066"/>
    <lineage>
        <taxon>Bacteria</taxon>
        <taxon>Pseudomonadati</taxon>
        <taxon>Pseudomonadota</taxon>
        <taxon>Betaproteobacteria</taxon>
        <taxon>Rhodocyclales</taxon>
        <taxon>Rhodocyclaceae</taxon>
        <taxon>Rhodocyclus</taxon>
    </lineage>
</organism>
<feature type="domain" description="M23ase beta-sheet core" evidence="4">
    <location>
        <begin position="334"/>
        <end position="428"/>
    </location>
</feature>
<evidence type="ECO:0000256" key="1">
    <source>
        <dbReference type="SAM" id="Coils"/>
    </source>
</evidence>
<gene>
    <name evidence="5" type="ORF">GGD90_001764</name>
</gene>
<dbReference type="EMBL" id="JACIGE010000005">
    <property type="protein sequence ID" value="MBB4247393.1"/>
    <property type="molecule type" value="Genomic_DNA"/>
</dbReference>
<dbReference type="FunFam" id="2.70.70.10:FF:000003">
    <property type="entry name" value="Murein hydrolase activator EnvC"/>
    <property type="match status" value="1"/>
</dbReference>
<keyword evidence="6" id="KW-1185">Reference proteome</keyword>
<dbReference type="AlphaFoldDB" id="A0A840G4T2"/>
<dbReference type="PANTHER" id="PTHR21666">
    <property type="entry name" value="PEPTIDASE-RELATED"/>
    <property type="match status" value="1"/>
</dbReference>
<proteinExistence type="predicted"/>
<dbReference type="InterPro" id="IPR016047">
    <property type="entry name" value="M23ase_b-sheet_dom"/>
</dbReference>
<dbReference type="Gene3D" id="6.10.250.3150">
    <property type="match status" value="1"/>
</dbReference>
<dbReference type="SUPFAM" id="SSF51261">
    <property type="entry name" value="Duplicated hybrid motif"/>
    <property type="match status" value="1"/>
</dbReference>
<feature type="chain" id="PRO_5032395185" evidence="3">
    <location>
        <begin position="26"/>
        <end position="435"/>
    </location>
</feature>
<evidence type="ECO:0000313" key="5">
    <source>
        <dbReference type="EMBL" id="MBB4247393.1"/>
    </source>
</evidence>
<dbReference type="Proteomes" id="UP000587070">
    <property type="component" value="Unassembled WGS sequence"/>
</dbReference>
<keyword evidence="3" id="KW-0732">Signal</keyword>
<feature type="compositionally biased region" description="Basic and acidic residues" evidence="2">
    <location>
        <begin position="258"/>
        <end position="299"/>
    </location>
</feature>
<feature type="signal peptide" evidence="3">
    <location>
        <begin position="1"/>
        <end position="25"/>
    </location>
</feature>
<dbReference type="OrthoDB" id="9784703at2"/>
<sequence>MRRCCAVAGVLATLCGVLLSGDVQAARSKEAAPPAAEVADKRNDLKDLRGQIEAMRKDVAAAEGTRADAADQLKDAEREISLLQRELHDLATQRGELQATLARLATQSRDMEARISGQQGQLEQLIRRQYLQGEPDLLRLLLNGDDPNQIARDLHYLTAIGRARGELLQEISSALEQKTALAADTRERAAELATVEERQKERREALVQRREQRKAALEKISARISAQRKEIGAKERDERRLSQLVERLAKIIAARPAPKRESAPAESKPQRPGREDKARGSERREATRTPEIVNEHTPDARAGGSFARLKGELRLPVKGVVSGRFGASRPEGGTWKGLFIRAAAGTEVRSIAAGRVVFADWMRGFGNLLIVDHSDGFLSIYGNNDALLKQVGDNVRGGDAIAAVGDSGGNPESGLYFELRQQGQALDPMKWVSVR</sequence>
<dbReference type="InterPro" id="IPR011055">
    <property type="entry name" value="Dup_hybrid_motif"/>
</dbReference>
<comment type="caution">
    <text evidence="5">The sequence shown here is derived from an EMBL/GenBank/DDBJ whole genome shotgun (WGS) entry which is preliminary data.</text>
</comment>
<feature type="coiled-coil region" evidence="1">
    <location>
        <begin position="38"/>
        <end position="128"/>
    </location>
</feature>
<evidence type="ECO:0000256" key="3">
    <source>
        <dbReference type="SAM" id="SignalP"/>
    </source>
</evidence>
<dbReference type="RefSeq" id="WP_153116156.1">
    <property type="nucleotide sequence ID" value="NZ_JACIGE010000005.1"/>
</dbReference>
<evidence type="ECO:0000313" key="6">
    <source>
        <dbReference type="Proteomes" id="UP000587070"/>
    </source>
</evidence>
<dbReference type="SUPFAM" id="SSF90257">
    <property type="entry name" value="Myosin rod fragments"/>
    <property type="match status" value="1"/>
</dbReference>
<keyword evidence="1" id="KW-0175">Coiled coil</keyword>
<dbReference type="InterPro" id="IPR050570">
    <property type="entry name" value="Cell_wall_metabolism_enzyme"/>
</dbReference>
<accession>A0A840G4T2</accession>
<feature type="region of interest" description="Disordered" evidence="2">
    <location>
        <begin position="252"/>
        <end position="303"/>
    </location>
</feature>
<dbReference type="Gene3D" id="2.70.70.10">
    <property type="entry name" value="Glucose Permease (Domain IIA)"/>
    <property type="match status" value="1"/>
</dbReference>
<protein>
    <submittedName>
        <fullName evidence="5">Septal ring factor EnvC (AmiA/AmiB activator)</fullName>
    </submittedName>
</protein>
<reference evidence="5 6" key="1">
    <citation type="submission" date="2020-08" db="EMBL/GenBank/DDBJ databases">
        <title>Genome sequencing of Purple Non-Sulfur Bacteria from various extreme environments.</title>
        <authorList>
            <person name="Mayer M."/>
        </authorList>
    </citation>
    <scope>NUCLEOTIDE SEQUENCE [LARGE SCALE GENOMIC DNA]</scope>
    <source>
        <strain evidence="5 6">2761</strain>
    </source>
</reference>